<feature type="compositionally biased region" description="Basic residues" evidence="6">
    <location>
        <begin position="494"/>
        <end position="503"/>
    </location>
</feature>
<feature type="compositionally biased region" description="Polar residues" evidence="6">
    <location>
        <begin position="663"/>
        <end position="672"/>
    </location>
</feature>
<feature type="compositionally biased region" description="Polar residues" evidence="6">
    <location>
        <begin position="22"/>
        <end position="34"/>
    </location>
</feature>
<reference evidence="8" key="1">
    <citation type="journal article" date="2020" name="Stud. Mycol.">
        <title>101 Dothideomycetes genomes: a test case for predicting lifestyles and emergence of pathogens.</title>
        <authorList>
            <person name="Haridas S."/>
            <person name="Albert R."/>
            <person name="Binder M."/>
            <person name="Bloem J."/>
            <person name="Labutti K."/>
            <person name="Salamov A."/>
            <person name="Andreopoulos B."/>
            <person name="Baker S."/>
            <person name="Barry K."/>
            <person name="Bills G."/>
            <person name="Bluhm B."/>
            <person name="Cannon C."/>
            <person name="Castanera R."/>
            <person name="Culley D."/>
            <person name="Daum C."/>
            <person name="Ezra D."/>
            <person name="Gonzalez J."/>
            <person name="Henrissat B."/>
            <person name="Kuo A."/>
            <person name="Liang C."/>
            <person name="Lipzen A."/>
            <person name="Lutzoni F."/>
            <person name="Magnuson J."/>
            <person name="Mondo S."/>
            <person name="Nolan M."/>
            <person name="Ohm R."/>
            <person name="Pangilinan J."/>
            <person name="Park H.-J."/>
            <person name="Ramirez L."/>
            <person name="Alfaro M."/>
            <person name="Sun H."/>
            <person name="Tritt A."/>
            <person name="Yoshinaga Y."/>
            <person name="Zwiers L.-H."/>
            <person name="Turgeon B."/>
            <person name="Goodwin S."/>
            <person name="Spatafora J."/>
            <person name="Crous P."/>
            <person name="Grigoriev I."/>
        </authorList>
    </citation>
    <scope>NUCLEOTIDE SEQUENCE</scope>
    <source>
        <strain evidence="8">CBS 480.64</strain>
    </source>
</reference>
<evidence type="ECO:0000256" key="5">
    <source>
        <dbReference type="ARBA" id="ARBA00023136"/>
    </source>
</evidence>
<keyword evidence="9" id="KW-1185">Reference proteome</keyword>
<comment type="similarity">
    <text evidence="2">Belongs to the YSP2 family.</text>
</comment>
<dbReference type="GO" id="GO:0120015">
    <property type="term" value="F:sterol transfer activity"/>
    <property type="evidence" value="ECO:0007669"/>
    <property type="project" value="TreeGrafter"/>
</dbReference>
<dbReference type="AlphaFoldDB" id="A0A6A7C5C0"/>
<feature type="region of interest" description="Disordered" evidence="6">
    <location>
        <begin position="663"/>
        <end position="731"/>
    </location>
</feature>
<dbReference type="InterPro" id="IPR011993">
    <property type="entry name" value="PH-like_dom_sf"/>
</dbReference>
<dbReference type="InterPro" id="IPR051482">
    <property type="entry name" value="Cholesterol_transport"/>
</dbReference>
<evidence type="ECO:0000256" key="4">
    <source>
        <dbReference type="ARBA" id="ARBA00022989"/>
    </source>
</evidence>
<dbReference type="InterPro" id="IPR031968">
    <property type="entry name" value="VASt"/>
</dbReference>
<feature type="region of interest" description="Disordered" evidence="6">
    <location>
        <begin position="467"/>
        <end position="511"/>
    </location>
</feature>
<keyword evidence="5" id="KW-0472">Membrane</keyword>
<feature type="compositionally biased region" description="Acidic residues" evidence="6">
    <location>
        <begin position="679"/>
        <end position="704"/>
    </location>
</feature>
<evidence type="ECO:0000259" key="7">
    <source>
        <dbReference type="PROSITE" id="PS51778"/>
    </source>
</evidence>
<feature type="compositionally biased region" description="Polar residues" evidence="6">
    <location>
        <begin position="144"/>
        <end position="154"/>
    </location>
</feature>
<evidence type="ECO:0000256" key="1">
    <source>
        <dbReference type="ARBA" id="ARBA00004167"/>
    </source>
</evidence>
<feature type="compositionally biased region" description="Basic and acidic residues" evidence="6">
    <location>
        <begin position="467"/>
        <end position="485"/>
    </location>
</feature>
<feature type="compositionally biased region" description="Basic and acidic residues" evidence="6">
    <location>
        <begin position="52"/>
        <end position="71"/>
    </location>
</feature>
<organism evidence="8 9">
    <name type="scientific">Piedraia hortae CBS 480.64</name>
    <dbReference type="NCBI Taxonomy" id="1314780"/>
    <lineage>
        <taxon>Eukaryota</taxon>
        <taxon>Fungi</taxon>
        <taxon>Dikarya</taxon>
        <taxon>Ascomycota</taxon>
        <taxon>Pezizomycotina</taxon>
        <taxon>Dothideomycetes</taxon>
        <taxon>Dothideomycetidae</taxon>
        <taxon>Capnodiales</taxon>
        <taxon>Piedraiaceae</taxon>
        <taxon>Piedraia</taxon>
    </lineage>
</organism>
<dbReference type="GO" id="GO:0005789">
    <property type="term" value="C:endoplasmic reticulum membrane"/>
    <property type="evidence" value="ECO:0007669"/>
    <property type="project" value="TreeGrafter"/>
</dbReference>
<evidence type="ECO:0000313" key="9">
    <source>
        <dbReference type="Proteomes" id="UP000799421"/>
    </source>
</evidence>
<comment type="subcellular location">
    <subcellularLocation>
        <location evidence="1">Membrane</location>
        <topology evidence="1">Single-pass membrane protein</topology>
    </subcellularLocation>
</comment>
<dbReference type="EMBL" id="MU005966">
    <property type="protein sequence ID" value="KAF2862442.1"/>
    <property type="molecule type" value="Genomic_DNA"/>
</dbReference>
<dbReference type="InterPro" id="IPR004182">
    <property type="entry name" value="GRAM"/>
</dbReference>
<feature type="compositionally biased region" description="Low complexity" evidence="6">
    <location>
        <begin position="247"/>
        <end position="260"/>
    </location>
</feature>
<name>A0A6A7C5C0_9PEZI</name>
<dbReference type="GO" id="GO:0032934">
    <property type="term" value="F:sterol binding"/>
    <property type="evidence" value="ECO:0007669"/>
    <property type="project" value="TreeGrafter"/>
</dbReference>
<dbReference type="PANTHER" id="PTHR23319:SF4">
    <property type="entry name" value="GRAM DOMAIN CONTAINING 1B, ISOFORM E"/>
    <property type="match status" value="1"/>
</dbReference>
<protein>
    <recommendedName>
        <fullName evidence="7">VASt domain-containing protein</fullName>
    </recommendedName>
</protein>
<feature type="compositionally biased region" description="Polar residues" evidence="6">
    <location>
        <begin position="42"/>
        <end position="51"/>
    </location>
</feature>
<proteinExistence type="inferred from homology"/>
<evidence type="ECO:0000313" key="8">
    <source>
        <dbReference type="EMBL" id="KAF2862442.1"/>
    </source>
</evidence>
<feature type="compositionally biased region" description="Polar residues" evidence="6">
    <location>
        <begin position="274"/>
        <end position="302"/>
    </location>
</feature>
<feature type="compositionally biased region" description="Basic and acidic residues" evidence="6">
    <location>
        <begin position="236"/>
        <end position="246"/>
    </location>
</feature>
<keyword evidence="4" id="KW-1133">Transmembrane helix</keyword>
<dbReference type="GO" id="GO:0140268">
    <property type="term" value="C:endoplasmic reticulum-plasma membrane contact site"/>
    <property type="evidence" value="ECO:0007669"/>
    <property type="project" value="TreeGrafter"/>
</dbReference>
<dbReference type="Gene3D" id="2.30.29.30">
    <property type="entry name" value="Pleckstrin-homology domain (PH domain)/Phosphotyrosine-binding domain (PTB)"/>
    <property type="match status" value="1"/>
</dbReference>
<feature type="domain" description="VASt" evidence="7">
    <location>
        <begin position="782"/>
        <end position="952"/>
    </location>
</feature>
<gene>
    <name evidence="8" type="ORF">K470DRAFT_262957</name>
</gene>
<dbReference type="Pfam" id="PF16016">
    <property type="entry name" value="VASt"/>
    <property type="match status" value="1"/>
</dbReference>
<feature type="compositionally biased region" description="Low complexity" evidence="6">
    <location>
        <begin position="180"/>
        <end position="191"/>
    </location>
</feature>
<dbReference type="GO" id="GO:0005886">
    <property type="term" value="C:plasma membrane"/>
    <property type="evidence" value="ECO:0007669"/>
    <property type="project" value="TreeGrafter"/>
</dbReference>
<dbReference type="Pfam" id="PF02893">
    <property type="entry name" value="GRAM"/>
    <property type="match status" value="1"/>
</dbReference>
<dbReference type="GO" id="GO:0032541">
    <property type="term" value="C:cortical endoplasmic reticulum"/>
    <property type="evidence" value="ECO:0007669"/>
    <property type="project" value="TreeGrafter"/>
</dbReference>
<evidence type="ECO:0000256" key="6">
    <source>
        <dbReference type="SAM" id="MobiDB-lite"/>
    </source>
</evidence>
<dbReference type="OrthoDB" id="2162691at2759"/>
<dbReference type="GO" id="GO:0032366">
    <property type="term" value="P:intracellular sterol transport"/>
    <property type="evidence" value="ECO:0007669"/>
    <property type="project" value="TreeGrafter"/>
</dbReference>
<feature type="region of interest" description="Disordered" evidence="6">
    <location>
        <begin position="180"/>
        <end position="308"/>
    </location>
</feature>
<accession>A0A6A7C5C0</accession>
<evidence type="ECO:0000256" key="3">
    <source>
        <dbReference type="ARBA" id="ARBA00022692"/>
    </source>
</evidence>
<dbReference type="CDD" id="cd13220">
    <property type="entry name" value="PH-GRAM_GRAMDC"/>
    <property type="match status" value="1"/>
</dbReference>
<sequence>MLSVDSASPRAALSKLRRNKGRTSPSGRAVSSQAADGEESSDGSLRPSTDGSRSERLRSADSRGGGEERSGRRLTTLLQLRKRSPKKRSAASPEPRVSFADDQARKASLIDDGDDGDDDGHDSLLTDDGSDDERRPSVSRHQSHTGLLTLSSPEINPRPAVGYESPNLVAPTATAAAGVPQIVEPAAPEAPSAVGSQPPTGQGGGDSESIQSVDGPDGSVLWRPKRRAPSVPQGKKPLEPSDEERPSTPNKPSTPTTLVTPPTPTDPGARFPIPSQSDSPLLSNRRNSVDSIRQRRAQSANLPTRFPNYAPAALPTTVEEAKTPGGTLTQPTAATGFFSSIFTAAQKAADQLSNTIGPVDQPRRQLSASGELAATRDIAQVDAGNRPEKQATVETLGQGDLSLSHLGISEGQDAGSMATTLDVSQQRTTPEKRKAAEEAAAARAVSAAYEKPLPLGSGQMRPLVHASTERLTSEQSPPREMDGPKRTNSVRSRLSGRRRKHRGSSTTTNTTLNALAPSAASLLHSTTTGLSRRLTGFAVASNKRNKEYHQLFRSVPEDDYLIEDYSAALQRDILLHGRLYISEAHICFSSNILGWVTHLVISFDEVVSIEKKNTAVIFPNAIVIQTLQGRNTFASFVARDSTYELLIGIWKISHPNLRSSSNGVALVNSGTGDKTELMPPEDEEEEDLPSDGSDDEVYDEDDEGTASINEPGMTPSVAGSDHGEAMLNRKTSGAPVGALPLTNGSVAVRAVEVANVVSAGTPSYPGPQTHVPTECSDSAEHYERPLTDTIIPAPLGQVYSMMFGPSSNTFMRKWLVDDQKSRELNWPDNVLDQDHKTMVFDYIKPLNAPVGPKQTKCITTNTLIAFDLEKAVSVDCSTATPDVPSGNVFTTKTKYCLMWGPDNSTRMVANCVIEWTGKSWLKGPIEKGAFDGQTDYAKSLVAALRLALAANTVSRRPKKGKRRGTTRTVDGGASTTTSAPVAISQPPKWGLLEPLHQVLEPILALVRPLISSPVVIAVLLAWLVYPWVFSQRGRGEMGLGSYPSPERLYAYEQIWRKEESELWRWLEDRAGLDRLQLPEDVQDRRRRLQMRDMGQKLQHEQMQARQMVDAIRVTEERLEVLKDAVRRKKETLS</sequence>
<dbReference type="PROSITE" id="PS51778">
    <property type="entry name" value="VAST"/>
    <property type="match status" value="1"/>
</dbReference>
<dbReference type="SMART" id="SM00568">
    <property type="entry name" value="GRAM"/>
    <property type="match status" value="1"/>
</dbReference>
<feature type="compositionally biased region" description="Basic residues" evidence="6">
    <location>
        <begin position="955"/>
        <end position="965"/>
    </location>
</feature>
<dbReference type="PANTHER" id="PTHR23319">
    <property type="entry name" value="GRAM DOMAIN CONTAINING 1B, ISOFORM E"/>
    <property type="match status" value="1"/>
</dbReference>
<feature type="region of interest" description="Disordered" evidence="6">
    <location>
        <begin position="955"/>
        <end position="980"/>
    </location>
</feature>
<feature type="compositionally biased region" description="Basic residues" evidence="6">
    <location>
        <begin position="80"/>
        <end position="89"/>
    </location>
</feature>
<keyword evidence="3" id="KW-0812">Transmembrane</keyword>
<feature type="compositionally biased region" description="Acidic residues" evidence="6">
    <location>
        <begin position="111"/>
        <end position="120"/>
    </location>
</feature>
<feature type="region of interest" description="Disordered" evidence="6">
    <location>
        <begin position="1"/>
        <end position="166"/>
    </location>
</feature>
<dbReference type="Proteomes" id="UP000799421">
    <property type="component" value="Unassembled WGS sequence"/>
</dbReference>
<dbReference type="GO" id="GO:0005739">
    <property type="term" value="C:mitochondrion"/>
    <property type="evidence" value="ECO:0007669"/>
    <property type="project" value="TreeGrafter"/>
</dbReference>
<evidence type="ECO:0000256" key="2">
    <source>
        <dbReference type="ARBA" id="ARBA00006582"/>
    </source>
</evidence>